<dbReference type="InterPro" id="IPR029058">
    <property type="entry name" value="AB_hydrolase_fold"/>
</dbReference>
<evidence type="ECO:0000259" key="3">
    <source>
        <dbReference type="Pfam" id="PF02230"/>
    </source>
</evidence>
<evidence type="ECO:0000313" key="4">
    <source>
        <dbReference type="EMBL" id="WLS81127.1"/>
    </source>
</evidence>
<dbReference type="InterPro" id="IPR050565">
    <property type="entry name" value="LYPA1-2/EST-like"/>
</dbReference>
<reference evidence="4 5" key="1">
    <citation type="submission" date="2023-07" db="EMBL/GenBank/DDBJ databases">
        <title>Pathogenic bacteria of pear tree diseases.</title>
        <authorList>
            <person name="Zhang Z."/>
            <person name="He L."/>
            <person name="Huang R."/>
        </authorList>
    </citation>
    <scope>NUCLEOTIDE SEQUENCE [LARGE SCALE GENOMIC DNA]</scope>
    <source>
        <strain evidence="4 5">DE2</strain>
        <plasmid evidence="4 5">unnamed1</plasmid>
    </source>
</reference>
<dbReference type="PANTHER" id="PTHR10655">
    <property type="entry name" value="LYSOPHOSPHOLIPASE-RELATED"/>
    <property type="match status" value="1"/>
</dbReference>
<dbReference type="PANTHER" id="PTHR10655:SF17">
    <property type="entry name" value="LYSOPHOSPHOLIPASE-LIKE PROTEIN 1"/>
    <property type="match status" value="1"/>
</dbReference>
<keyword evidence="4" id="KW-0614">Plasmid</keyword>
<evidence type="ECO:0000313" key="5">
    <source>
        <dbReference type="Proteomes" id="UP001228139"/>
    </source>
</evidence>
<dbReference type="Proteomes" id="UP001228139">
    <property type="component" value="Plasmid unnamed1"/>
</dbReference>
<dbReference type="InterPro" id="IPR003140">
    <property type="entry name" value="PLipase/COase/thioEstase"/>
</dbReference>
<feature type="domain" description="Phospholipase/carboxylesterase/thioesterase" evidence="3">
    <location>
        <begin position="4"/>
        <end position="199"/>
    </location>
</feature>
<evidence type="ECO:0000256" key="1">
    <source>
        <dbReference type="ARBA" id="ARBA00006499"/>
    </source>
</evidence>
<accession>A0AA50HQ84</accession>
<protein>
    <submittedName>
        <fullName evidence="4">Dienelactone hydrolase family protein</fullName>
    </submittedName>
</protein>
<sequence>MMNRDLIVLLHGVGSRGSDLQAVAEHWQQAMPHAFIVLPDGPSVFDMGPGFQWFSVSGITEESRPARIAAARETFDSTLTDLFRELGINPVKDRVVLAGFSQGAIMAMDALVRGGYPFAGVVAFSGRLASPQPLQPIAGSKALLIHGKSDQVIGWTESQKAAEALCAAGVKVELSLEENVSHTITVAGIRTATNFINKLFTPDA</sequence>
<keyword evidence="2 4" id="KW-0378">Hydrolase</keyword>
<dbReference type="Pfam" id="PF02230">
    <property type="entry name" value="Abhydrolase_2"/>
    <property type="match status" value="1"/>
</dbReference>
<dbReference type="RefSeq" id="WP_306213385.1">
    <property type="nucleotide sequence ID" value="NZ_CP132354.1"/>
</dbReference>
<organism evidence="4 5">
    <name type="scientific">Erwinia pyri</name>
    <dbReference type="NCBI Taxonomy" id="3062598"/>
    <lineage>
        <taxon>Bacteria</taxon>
        <taxon>Pseudomonadati</taxon>
        <taxon>Pseudomonadota</taxon>
        <taxon>Gammaproteobacteria</taxon>
        <taxon>Enterobacterales</taxon>
        <taxon>Erwiniaceae</taxon>
        <taxon>Erwinia</taxon>
    </lineage>
</organism>
<evidence type="ECO:0000256" key="2">
    <source>
        <dbReference type="ARBA" id="ARBA00022801"/>
    </source>
</evidence>
<dbReference type="EMBL" id="CP132354">
    <property type="protein sequence ID" value="WLS81127.1"/>
    <property type="molecule type" value="Genomic_DNA"/>
</dbReference>
<dbReference type="GO" id="GO:0016787">
    <property type="term" value="F:hydrolase activity"/>
    <property type="evidence" value="ECO:0007669"/>
    <property type="project" value="UniProtKB-KW"/>
</dbReference>
<geneLocation type="plasmid" evidence="4 5">
    <name>unnamed1</name>
</geneLocation>
<keyword evidence="5" id="KW-1185">Reference proteome</keyword>
<gene>
    <name evidence="4" type="ORF">Q3V30_21955</name>
</gene>
<dbReference type="Gene3D" id="3.40.50.1820">
    <property type="entry name" value="alpha/beta hydrolase"/>
    <property type="match status" value="1"/>
</dbReference>
<dbReference type="SUPFAM" id="SSF53474">
    <property type="entry name" value="alpha/beta-Hydrolases"/>
    <property type="match status" value="1"/>
</dbReference>
<name>A0AA50HQ84_9GAMM</name>
<dbReference type="KEGG" id="epi:Q3V30_21955"/>
<dbReference type="AlphaFoldDB" id="A0AA50HQ84"/>
<proteinExistence type="inferred from homology"/>
<comment type="similarity">
    <text evidence="1">Belongs to the AB hydrolase superfamily. AB hydrolase 2 family.</text>
</comment>